<dbReference type="AlphaFoldDB" id="A0A0F6W681"/>
<name>A0A0F6W681_9BACT</name>
<dbReference type="Gene3D" id="3.40.50.720">
    <property type="entry name" value="NAD(P)-binding Rossmann-like Domain"/>
    <property type="match status" value="1"/>
</dbReference>
<proteinExistence type="predicted"/>
<organism evidence="3 4">
    <name type="scientific">Sandaracinus amylolyticus</name>
    <dbReference type="NCBI Taxonomy" id="927083"/>
    <lineage>
        <taxon>Bacteria</taxon>
        <taxon>Pseudomonadati</taxon>
        <taxon>Myxococcota</taxon>
        <taxon>Polyangia</taxon>
        <taxon>Polyangiales</taxon>
        <taxon>Sandaracinaceae</taxon>
        <taxon>Sandaracinus</taxon>
    </lineage>
</organism>
<dbReference type="Proteomes" id="UP000034883">
    <property type="component" value="Chromosome"/>
</dbReference>
<protein>
    <submittedName>
        <fullName evidence="3">UDP-glucose 4-epimerase</fullName>
    </submittedName>
</protein>
<dbReference type="InterPro" id="IPR036291">
    <property type="entry name" value="NAD(P)-bd_dom_sf"/>
</dbReference>
<evidence type="ECO:0000313" key="3">
    <source>
        <dbReference type="EMBL" id="AKF08537.1"/>
    </source>
</evidence>
<gene>
    <name evidence="3" type="ORF">DB32_005686</name>
</gene>
<dbReference type="SUPFAM" id="SSF51735">
    <property type="entry name" value="NAD(P)-binding Rossmann-fold domains"/>
    <property type="match status" value="1"/>
</dbReference>
<dbReference type="InterPro" id="IPR050177">
    <property type="entry name" value="Lipid_A_modif_metabolic_enz"/>
</dbReference>
<sequence length="360" mass="40329">MNEFKRPSARAPRGSGASTESGPGTIPAPSRPVAEPIDPLANVTSPGIQIPALDEGEGAVLITGICGRLGRLVARQMHRVGPVVGIDRRPFHGKPKDIVHHQFDLRRKKTRDVFRAGGIKAVVHLGVMHDPRASRKEHYSWNVVAFQKLLEYMTQYGVPKLVLLSSANVYGPSPDNPQFLTEEAPLLGAQHFSEIRDLVEVDMLAQSFFWKHPEIETVILRPCHILGTVHNAPSNYLRLDRPWSMLGFDPMVQVIHERDVAYALQLALRPGVRGIFNLKGPGEVPLSRIMRILGKTPMRIPMTVAKPLLERMWDLRMTSFPVPELDHIRYVCMVDDSRARDILGFRPHFSLEDTVRAVEA</sequence>
<dbReference type="InterPro" id="IPR001509">
    <property type="entry name" value="Epimerase_deHydtase"/>
</dbReference>
<feature type="domain" description="NAD-dependent epimerase/dehydratase" evidence="2">
    <location>
        <begin position="60"/>
        <end position="229"/>
    </location>
</feature>
<evidence type="ECO:0000256" key="1">
    <source>
        <dbReference type="SAM" id="MobiDB-lite"/>
    </source>
</evidence>
<keyword evidence="4" id="KW-1185">Reference proteome</keyword>
<dbReference type="Pfam" id="PF01370">
    <property type="entry name" value="Epimerase"/>
    <property type="match status" value="1"/>
</dbReference>
<dbReference type="STRING" id="927083.DB32_005686"/>
<dbReference type="CDD" id="cd05240">
    <property type="entry name" value="UDP_G4E_3_SDR_e"/>
    <property type="match status" value="1"/>
</dbReference>
<evidence type="ECO:0000313" key="4">
    <source>
        <dbReference type="Proteomes" id="UP000034883"/>
    </source>
</evidence>
<reference evidence="3 4" key="1">
    <citation type="submission" date="2015-03" db="EMBL/GenBank/DDBJ databases">
        <title>Genome assembly of Sandaracinus amylolyticus DSM 53668.</title>
        <authorList>
            <person name="Sharma G."/>
            <person name="Subramanian S."/>
        </authorList>
    </citation>
    <scope>NUCLEOTIDE SEQUENCE [LARGE SCALE GENOMIC DNA]</scope>
    <source>
        <strain evidence="3 4">DSM 53668</strain>
    </source>
</reference>
<accession>A0A0F6W681</accession>
<feature type="region of interest" description="Disordered" evidence="1">
    <location>
        <begin position="1"/>
        <end position="40"/>
    </location>
</feature>
<dbReference type="EMBL" id="CP011125">
    <property type="protein sequence ID" value="AKF08537.1"/>
    <property type="molecule type" value="Genomic_DNA"/>
</dbReference>
<dbReference type="PANTHER" id="PTHR43245:SF52">
    <property type="entry name" value="NAD-DEPENDENT EPIMERASE_DEHYDRATASE"/>
    <property type="match status" value="1"/>
</dbReference>
<evidence type="ECO:0000259" key="2">
    <source>
        <dbReference type="Pfam" id="PF01370"/>
    </source>
</evidence>
<dbReference type="PANTHER" id="PTHR43245">
    <property type="entry name" value="BIFUNCTIONAL POLYMYXIN RESISTANCE PROTEIN ARNA"/>
    <property type="match status" value="1"/>
</dbReference>
<dbReference type="KEGG" id="samy:DB32_005686"/>